<accession>D2DW87</accession>
<sequence length="137" mass="15825">MLDTASLNSCLPPPMTPPVTLISKSLRRLLDEFLCCEARLKVVVLMSRDPSQIVKRDRHCCARRDDTPGTTPPLTTRIACGRCRERWRGTGRRQNRSTQLSKRCHLMIRLSEKALRRRDQRRNSKFGSYITSIITEI</sequence>
<name>D2DW87_PHAVU</name>
<protein>
    <submittedName>
        <fullName evidence="1">Uncharacterized protein</fullName>
    </submittedName>
</protein>
<dbReference type="AlphaFoldDB" id="D2DW87"/>
<proteinExistence type="predicted"/>
<organism evidence="1">
    <name type="scientific">Phaseolus vulgaris</name>
    <name type="common">Kidney bean</name>
    <name type="synonym">French bean</name>
    <dbReference type="NCBI Taxonomy" id="3885"/>
    <lineage>
        <taxon>Eukaryota</taxon>
        <taxon>Viridiplantae</taxon>
        <taxon>Streptophyta</taxon>
        <taxon>Embryophyta</taxon>
        <taxon>Tracheophyta</taxon>
        <taxon>Spermatophyta</taxon>
        <taxon>Magnoliopsida</taxon>
        <taxon>eudicotyledons</taxon>
        <taxon>Gunneridae</taxon>
        <taxon>Pentapetalae</taxon>
        <taxon>rosids</taxon>
        <taxon>fabids</taxon>
        <taxon>Fabales</taxon>
        <taxon>Fabaceae</taxon>
        <taxon>Papilionoideae</taxon>
        <taxon>50 kb inversion clade</taxon>
        <taxon>NPAAA clade</taxon>
        <taxon>indigoferoid/millettioid clade</taxon>
        <taxon>Phaseoleae</taxon>
        <taxon>Phaseolus</taxon>
    </lineage>
</organism>
<evidence type="ECO:0000313" key="1">
    <source>
        <dbReference type="EMBL" id="ACZ74677.1"/>
    </source>
</evidence>
<reference evidence="1" key="1">
    <citation type="journal article" date="2009" name="Plant Physiol.">
        <title>A nomadic subtelomeric disease resistance gene cluster in common bean.</title>
        <authorList>
            <person name="David P."/>
            <person name="Chen N.W.G."/>
            <person name="Pedrosa-Harand A."/>
            <person name="Thareau V."/>
            <person name="Sevignac M."/>
            <person name="Cannon S.B."/>
            <person name="Debouck D."/>
            <person name="Langin T."/>
            <person name="Geffroy V."/>
        </authorList>
    </citation>
    <scope>NUCLEOTIDE SEQUENCE</scope>
</reference>
<dbReference type="EMBL" id="FJ817291">
    <property type="protein sequence ID" value="ACZ74677.1"/>
    <property type="molecule type" value="Genomic_DNA"/>
</dbReference>